<sequence>MDRFISGFSNKCCQENKVLFYWTFSRETCLDCKNNLTCFVGKLHTALEKYLQNDFSNVHIIHHFFPQSLSKTRLLLSKHCLKCRRNLQIDKKYIEIVEMSIRNIGTYHETKRSPIRKQIQEEILHNEYILKHLISMFYMDYVVFNITIPDYVKNFLTTRNIL</sequence>
<dbReference type="GO" id="GO:0050650">
    <property type="term" value="P:chondroitin sulfate proteoglycan biosynthetic process"/>
    <property type="evidence" value="ECO:0007669"/>
    <property type="project" value="InterPro"/>
</dbReference>
<dbReference type="GO" id="GO:1902884">
    <property type="term" value="P:positive regulation of response to oxidative stress"/>
    <property type="evidence" value="ECO:0007669"/>
    <property type="project" value="InterPro"/>
</dbReference>
<dbReference type="AlphaFoldDB" id="A0A0N5B029"/>
<evidence type="ECO:0000313" key="2">
    <source>
        <dbReference type="WBParaSite" id="SMUV_0001061901-mRNA-1"/>
    </source>
</evidence>
<dbReference type="Proteomes" id="UP000046393">
    <property type="component" value="Unplaced"/>
</dbReference>
<dbReference type="GO" id="GO:0016020">
    <property type="term" value="C:membrane"/>
    <property type="evidence" value="ECO:0007669"/>
    <property type="project" value="InterPro"/>
</dbReference>
<reference evidence="2" key="1">
    <citation type="submission" date="2017-02" db="UniProtKB">
        <authorList>
            <consortium name="WormBaseParasite"/>
        </authorList>
    </citation>
    <scope>IDENTIFICATION</scope>
</reference>
<dbReference type="InterPro" id="IPR005331">
    <property type="entry name" value="Sulfotransferase"/>
</dbReference>
<dbReference type="Pfam" id="PF03567">
    <property type="entry name" value="Sulfotransfer_2"/>
    <property type="match status" value="1"/>
</dbReference>
<accession>A0A0N5B029</accession>
<dbReference type="WBParaSite" id="SMUV_0001061901-mRNA-1">
    <property type="protein sequence ID" value="SMUV_0001061901-mRNA-1"/>
    <property type="gene ID" value="SMUV_0001061901"/>
</dbReference>
<dbReference type="STRING" id="451379.A0A0N5B029"/>
<protein>
    <submittedName>
        <fullName evidence="2">Uncharacterized protein</fullName>
    </submittedName>
</protein>
<keyword evidence="1" id="KW-1185">Reference proteome</keyword>
<dbReference type="InterPro" id="IPR007669">
    <property type="entry name" value="Chst-1-like"/>
</dbReference>
<evidence type="ECO:0000313" key="1">
    <source>
        <dbReference type="Proteomes" id="UP000046393"/>
    </source>
</evidence>
<name>A0A0N5B029_9BILA</name>
<dbReference type="PANTHER" id="PTHR22900">
    <property type="entry name" value="PROTEIN CBG14245-RELATED"/>
    <property type="match status" value="1"/>
</dbReference>
<dbReference type="GO" id="GO:0047756">
    <property type="term" value="F:chondroitin 4-sulfotransferase activity"/>
    <property type="evidence" value="ECO:0007669"/>
    <property type="project" value="InterPro"/>
</dbReference>
<proteinExistence type="predicted"/>
<organism evidence="1 2">
    <name type="scientific">Syphacia muris</name>
    <dbReference type="NCBI Taxonomy" id="451379"/>
    <lineage>
        <taxon>Eukaryota</taxon>
        <taxon>Metazoa</taxon>
        <taxon>Ecdysozoa</taxon>
        <taxon>Nematoda</taxon>
        <taxon>Chromadorea</taxon>
        <taxon>Rhabditida</taxon>
        <taxon>Spirurina</taxon>
        <taxon>Oxyuridomorpha</taxon>
        <taxon>Oxyuroidea</taxon>
        <taxon>Oxyuridae</taxon>
        <taxon>Syphacia</taxon>
    </lineage>
</organism>